<organism evidence="9 10">
    <name type="scientific">Parapedobacter defluvii</name>
    <dbReference type="NCBI Taxonomy" id="2045106"/>
    <lineage>
        <taxon>Bacteria</taxon>
        <taxon>Pseudomonadati</taxon>
        <taxon>Bacteroidota</taxon>
        <taxon>Sphingobacteriia</taxon>
        <taxon>Sphingobacteriales</taxon>
        <taxon>Sphingobacteriaceae</taxon>
        <taxon>Parapedobacter</taxon>
    </lineage>
</organism>
<evidence type="ECO:0000256" key="5">
    <source>
        <dbReference type="ARBA" id="ARBA00023295"/>
    </source>
</evidence>
<sequence>MRRFVIAILFLFPSFTIVRGQSAPPIIPIPVQVEDRHASYEISPNTAIVIADGSLRELASRLSSGIAQATGISVPVQINGSTAGAIVLALNGKKADTLGEEGYDMVMEHDGVRISANALPGLFYGIQSFLQLIPNAVDKTRETVPVPCYQVRDYPRFAWRGLMLDVSRHFFSKQFVLKYLDEMAKHKLNVFHWHLTDDNGWRIEIKGLPQLTDIGAWRVKRTGTWASLAPQPGEPATYGGYYTQEDIKEIVQYAKDRFIRVIPEVDVPGHSLALIASLPHLSCSGETYSVGNGAGMENVHNVLCAANDSVYTVLDLIFSQIAELFPDAYIHTGGDEVNYTFWNAHAACKALMEEKRLANAESLQGYFFKRMQDNVRAKGKHTACWYSSYLEEPGLLDKETVVYAWTSHEEGAKLSRQGYQVVMTPSRETYLDFAQGVFSSEPVNVIPAIVRLKHCYDFTVVPEGGDEAFILGGQGNLWTESVPTERHVEYMTWPRALALSEAFWSPAARKNWEDFFHRVENRMVYFDRADINYAKSMYNPIIAGMKDENGKWQVKLDSEAPGTSIYYTFDGTNVDHHSTRYEGEPLEIPLGASQVRAVCYRNGERIGQQVTCMLHEFENMEFR</sequence>
<comment type="caution">
    <text evidence="9">The sequence shown here is derived from an EMBL/GenBank/DDBJ whole genome shotgun (WGS) entry which is preliminary data.</text>
</comment>
<evidence type="ECO:0000259" key="7">
    <source>
        <dbReference type="Pfam" id="PF02838"/>
    </source>
</evidence>
<dbReference type="Pfam" id="PF13290">
    <property type="entry name" value="CHB_HEX_C_1"/>
    <property type="match status" value="1"/>
</dbReference>
<accession>A0ABQ1MI12</accession>
<gene>
    <name evidence="9" type="ORF">GCM10011386_36390</name>
</gene>
<evidence type="ECO:0000313" key="10">
    <source>
        <dbReference type="Proteomes" id="UP000597338"/>
    </source>
</evidence>
<comment type="similarity">
    <text evidence="2">Belongs to the glycosyl hydrolase 20 family.</text>
</comment>
<dbReference type="InterPro" id="IPR025705">
    <property type="entry name" value="Beta_hexosaminidase_sua/sub"/>
</dbReference>
<dbReference type="InterPro" id="IPR029018">
    <property type="entry name" value="Hex-like_dom2"/>
</dbReference>
<feature type="domain" description="Glycoside hydrolase family 20 catalytic" evidence="6">
    <location>
        <begin position="157"/>
        <end position="506"/>
    </location>
</feature>
<dbReference type="Proteomes" id="UP000597338">
    <property type="component" value="Unassembled WGS sequence"/>
</dbReference>
<dbReference type="SUPFAM" id="SSF51445">
    <property type="entry name" value="(Trans)glycosidases"/>
    <property type="match status" value="1"/>
</dbReference>
<dbReference type="SUPFAM" id="SSF55545">
    <property type="entry name" value="beta-N-acetylhexosaminidase-like domain"/>
    <property type="match status" value="1"/>
</dbReference>
<dbReference type="RefSeq" id="WP_188752894.1">
    <property type="nucleotide sequence ID" value="NZ_BMIK01000016.1"/>
</dbReference>
<keyword evidence="4" id="KW-0378">Hydrolase</keyword>
<feature type="domain" description="GH29D-like beta-sandwich" evidence="8">
    <location>
        <begin position="552"/>
        <end position="603"/>
    </location>
</feature>
<name>A0ABQ1MI12_9SPHI</name>
<proteinExistence type="inferred from homology"/>
<dbReference type="Gene3D" id="3.30.379.10">
    <property type="entry name" value="Chitobiase/beta-hexosaminidase domain 2-like"/>
    <property type="match status" value="1"/>
</dbReference>
<dbReference type="InterPro" id="IPR059177">
    <property type="entry name" value="GH29D-like_dom"/>
</dbReference>
<dbReference type="Pfam" id="PF02838">
    <property type="entry name" value="Glyco_hydro_20b"/>
    <property type="match status" value="1"/>
</dbReference>
<reference evidence="10" key="1">
    <citation type="journal article" date="2019" name="Int. J. Syst. Evol. Microbiol.">
        <title>The Global Catalogue of Microorganisms (GCM) 10K type strain sequencing project: providing services to taxonomists for standard genome sequencing and annotation.</title>
        <authorList>
            <consortium name="The Broad Institute Genomics Platform"/>
            <consortium name="The Broad Institute Genome Sequencing Center for Infectious Disease"/>
            <person name="Wu L."/>
            <person name="Ma J."/>
        </authorList>
    </citation>
    <scope>NUCLEOTIDE SEQUENCE [LARGE SCALE GENOMIC DNA]</scope>
    <source>
        <strain evidence="10">CGMCC 1.15342</strain>
    </source>
</reference>
<dbReference type="PRINTS" id="PR00738">
    <property type="entry name" value="GLHYDRLASE20"/>
</dbReference>
<keyword evidence="10" id="KW-1185">Reference proteome</keyword>
<dbReference type="InterPro" id="IPR015882">
    <property type="entry name" value="HEX_bac_N"/>
</dbReference>
<dbReference type="PANTHER" id="PTHR22600:SF57">
    <property type="entry name" value="BETA-N-ACETYLHEXOSAMINIDASE"/>
    <property type="match status" value="1"/>
</dbReference>
<keyword evidence="5" id="KW-0326">Glycosidase</keyword>
<dbReference type="InterPro" id="IPR015883">
    <property type="entry name" value="Glyco_hydro_20_cat"/>
</dbReference>
<dbReference type="EMBL" id="BMIK01000016">
    <property type="protein sequence ID" value="GGC41080.1"/>
    <property type="molecule type" value="Genomic_DNA"/>
</dbReference>
<evidence type="ECO:0000256" key="1">
    <source>
        <dbReference type="ARBA" id="ARBA00001231"/>
    </source>
</evidence>
<dbReference type="CDD" id="cd06563">
    <property type="entry name" value="GH20_chitobiase-like"/>
    <property type="match status" value="1"/>
</dbReference>
<dbReference type="InterPro" id="IPR017853">
    <property type="entry name" value="GH"/>
</dbReference>
<dbReference type="EC" id="3.2.1.52" evidence="3"/>
<dbReference type="Gene3D" id="3.20.20.80">
    <property type="entry name" value="Glycosidases"/>
    <property type="match status" value="1"/>
</dbReference>
<comment type="catalytic activity">
    <reaction evidence="1">
        <text>Hydrolysis of terminal non-reducing N-acetyl-D-hexosamine residues in N-acetyl-beta-D-hexosaminides.</text>
        <dbReference type="EC" id="3.2.1.52"/>
    </reaction>
</comment>
<dbReference type="Pfam" id="PF00728">
    <property type="entry name" value="Glyco_hydro_20"/>
    <property type="match status" value="1"/>
</dbReference>
<evidence type="ECO:0000256" key="2">
    <source>
        <dbReference type="ARBA" id="ARBA00006285"/>
    </source>
</evidence>
<feature type="domain" description="Beta-hexosaminidase bacterial type N-terminal" evidence="7">
    <location>
        <begin position="24"/>
        <end position="154"/>
    </location>
</feature>
<evidence type="ECO:0000256" key="3">
    <source>
        <dbReference type="ARBA" id="ARBA00012663"/>
    </source>
</evidence>
<protein>
    <recommendedName>
        <fullName evidence="3">beta-N-acetylhexosaminidase</fullName>
        <ecNumber evidence="3">3.2.1.52</ecNumber>
    </recommendedName>
</protein>
<evidence type="ECO:0000259" key="6">
    <source>
        <dbReference type="Pfam" id="PF00728"/>
    </source>
</evidence>
<evidence type="ECO:0000256" key="4">
    <source>
        <dbReference type="ARBA" id="ARBA00022801"/>
    </source>
</evidence>
<evidence type="ECO:0000259" key="8">
    <source>
        <dbReference type="Pfam" id="PF13290"/>
    </source>
</evidence>
<evidence type="ECO:0000313" key="9">
    <source>
        <dbReference type="EMBL" id="GGC41080.1"/>
    </source>
</evidence>
<dbReference type="PANTHER" id="PTHR22600">
    <property type="entry name" value="BETA-HEXOSAMINIDASE"/>
    <property type="match status" value="1"/>
</dbReference>